<dbReference type="AlphaFoldDB" id="A0A5C1AMX9"/>
<protein>
    <submittedName>
        <fullName evidence="1">Uncharacterized protein</fullName>
    </submittedName>
</protein>
<evidence type="ECO:0000313" key="1">
    <source>
        <dbReference type="EMBL" id="QEL19082.1"/>
    </source>
</evidence>
<dbReference type="RefSeq" id="WP_149113519.1">
    <property type="nucleotide sequence ID" value="NZ_CP042425.1"/>
</dbReference>
<keyword evidence="2" id="KW-1185">Reference proteome</keyword>
<organism evidence="1 2">
    <name type="scientific">Limnoglobus roseus</name>
    <dbReference type="NCBI Taxonomy" id="2598579"/>
    <lineage>
        <taxon>Bacteria</taxon>
        <taxon>Pseudomonadati</taxon>
        <taxon>Planctomycetota</taxon>
        <taxon>Planctomycetia</taxon>
        <taxon>Gemmatales</taxon>
        <taxon>Gemmataceae</taxon>
        <taxon>Limnoglobus</taxon>
    </lineage>
</organism>
<proteinExistence type="predicted"/>
<dbReference type="Proteomes" id="UP000324974">
    <property type="component" value="Chromosome"/>
</dbReference>
<name>A0A5C1AMX9_9BACT</name>
<reference evidence="2" key="1">
    <citation type="submission" date="2019-08" db="EMBL/GenBank/DDBJ databases">
        <title>Limnoglobus roseus gen. nov., sp. nov., a novel freshwater planctomycete with a giant genome from the family Gemmataceae.</title>
        <authorList>
            <person name="Kulichevskaya I.S."/>
            <person name="Naumoff D.G."/>
            <person name="Miroshnikov K."/>
            <person name="Ivanova A."/>
            <person name="Philippov D.A."/>
            <person name="Hakobyan A."/>
            <person name="Rijpstra I.C."/>
            <person name="Sinninghe Damste J.S."/>
            <person name="Liesack W."/>
            <person name="Dedysh S.N."/>
        </authorList>
    </citation>
    <scope>NUCLEOTIDE SEQUENCE [LARGE SCALE GENOMIC DNA]</scope>
    <source>
        <strain evidence="2">PX52</strain>
    </source>
</reference>
<evidence type="ECO:0000313" key="2">
    <source>
        <dbReference type="Proteomes" id="UP000324974"/>
    </source>
</evidence>
<dbReference type="KEGG" id="lrs:PX52LOC_06139"/>
<dbReference type="EMBL" id="CP042425">
    <property type="protein sequence ID" value="QEL19082.1"/>
    <property type="molecule type" value="Genomic_DNA"/>
</dbReference>
<gene>
    <name evidence="1" type="ORF">PX52LOC_06139</name>
</gene>
<sequence length="300" mass="32519">MVAPLVRGLGWLAARAGAGKVKDHAFRWAINKGIKLGGGGGMGVFNWFTDKGVDWVNVAANISEGMIPSVETKAYCVVHGMPHSTRKDLHKFALSLLFSMVKRRRKQGAGAALPPAAVLIARFDMVRKIVHVEVSYRTSALGNLINAGAGVVLDPFDFEIANDDTVNDSLVCINGTEDKYIGDAFTHQNWLERRFLGGVPKLPGEGKILLTDDPKTVNPAPPGDLVSRGLLEFVVFESIRNPPSLINHAELIENDPRNKVPGAVGAYTPAKDLKTPRDNAPVPVWEKFWAAKNVTPPKGM</sequence>
<accession>A0A5C1AMX9</accession>